<feature type="region of interest" description="Disordered" evidence="1">
    <location>
        <begin position="49"/>
        <end position="77"/>
    </location>
</feature>
<evidence type="ECO:0000313" key="4">
    <source>
        <dbReference type="Proteomes" id="UP001177140"/>
    </source>
</evidence>
<organism evidence="3 4">
    <name type="scientific">Papaver nudicaule</name>
    <name type="common">Iceland poppy</name>
    <dbReference type="NCBI Taxonomy" id="74823"/>
    <lineage>
        <taxon>Eukaryota</taxon>
        <taxon>Viridiplantae</taxon>
        <taxon>Streptophyta</taxon>
        <taxon>Embryophyta</taxon>
        <taxon>Tracheophyta</taxon>
        <taxon>Spermatophyta</taxon>
        <taxon>Magnoliopsida</taxon>
        <taxon>Ranunculales</taxon>
        <taxon>Papaveraceae</taxon>
        <taxon>Papaveroideae</taxon>
        <taxon>Papaver</taxon>
    </lineage>
</organism>
<dbReference type="Proteomes" id="UP001177140">
    <property type="component" value="Unassembled WGS sequence"/>
</dbReference>
<dbReference type="AlphaFoldDB" id="A0AA41UWP1"/>
<feature type="chain" id="PRO_5041305640" evidence="2">
    <location>
        <begin position="30"/>
        <end position="109"/>
    </location>
</feature>
<feature type="signal peptide" evidence="2">
    <location>
        <begin position="1"/>
        <end position="29"/>
    </location>
</feature>
<keyword evidence="2" id="KW-0732">Signal</keyword>
<evidence type="ECO:0000256" key="1">
    <source>
        <dbReference type="SAM" id="MobiDB-lite"/>
    </source>
</evidence>
<gene>
    <name evidence="3" type="ORF">MKW94_026358</name>
</gene>
<dbReference type="EMBL" id="JAJJMA010012436">
    <property type="protein sequence ID" value="MCL7022562.1"/>
    <property type="molecule type" value="Genomic_DNA"/>
</dbReference>
<reference evidence="3" key="1">
    <citation type="submission" date="2022-03" db="EMBL/GenBank/DDBJ databases">
        <title>A functionally conserved STORR gene fusion in Papaver species that diverged 16.8 million years ago.</title>
        <authorList>
            <person name="Catania T."/>
        </authorList>
    </citation>
    <scope>NUCLEOTIDE SEQUENCE</scope>
    <source>
        <strain evidence="3">S-191538</strain>
    </source>
</reference>
<sequence length="109" mass="11558">MARFQSLIIGCVFICTLVVLNTLICTANGKPKIVGSCYTSEACDTLCSGRTDKTGQTSDSTDDEPIDGQCGFDDEAPDGKDPMVCACCVYGSFESNLVISLVPIFPESI</sequence>
<proteinExistence type="predicted"/>
<evidence type="ECO:0000256" key="2">
    <source>
        <dbReference type="SAM" id="SignalP"/>
    </source>
</evidence>
<accession>A0AA41UWP1</accession>
<evidence type="ECO:0000313" key="3">
    <source>
        <dbReference type="EMBL" id="MCL7022562.1"/>
    </source>
</evidence>
<name>A0AA41UWP1_PAPNU</name>
<feature type="compositionally biased region" description="Acidic residues" evidence="1">
    <location>
        <begin position="60"/>
        <end position="76"/>
    </location>
</feature>
<protein>
    <submittedName>
        <fullName evidence="3">Uncharacterized protein</fullName>
    </submittedName>
</protein>
<keyword evidence="4" id="KW-1185">Reference proteome</keyword>
<comment type="caution">
    <text evidence="3">The sequence shown here is derived from an EMBL/GenBank/DDBJ whole genome shotgun (WGS) entry which is preliminary data.</text>
</comment>